<dbReference type="RefSeq" id="WP_143850650.1">
    <property type="nucleotide sequence ID" value="NZ_VLXZ01000021.1"/>
</dbReference>
<gene>
    <name evidence="1" type="ORF">FN960_20015</name>
</gene>
<sequence>MEVMFSFALISMSALFILPIFSGIHQERVAVRQHEEALLLLETQVLHYLHGRQGEEPKNTLYTFETIELKDGTMRFCLSWKGANQRDQQTCLYAKK</sequence>
<evidence type="ECO:0008006" key="3">
    <source>
        <dbReference type="Google" id="ProtNLM"/>
    </source>
</evidence>
<comment type="caution">
    <text evidence="1">The sequence shown here is derived from an EMBL/GenBank/DDBJ whole genome shotgun (WGS) entry which is preliminary data.</text>
</comment>
<proteinExistence type="predicted"/>
<dbReference type="EMBL" id="VLXZ01000021">
    <property type="protein sequence ID" value="TSB44724.1"/>
    <property type="molecule type" value="Genomic_DNA"/>
</dbReference>
<protein>
    <recommendedName>
        <fullName evidence="3">Type II secretion system protein</fullName>
    </recommendedName>
</protein>
<dbReference type="AlphaFoldDB" id="A0A553ZTB9"/>
<reference evidence="1 2" key="1">
    <citation type="submission" date="2019-07" db="EMBL/GenBank/DDBJ databases">
        <authorList>
            <person name="Park Y.J."/>
            <person name="Jeong S.E."/>
            <person name="Jung H.S."/>
        </authorList>
    </citation>
    <scope>NUCLEOTIDE SEQUENCE [LARGE SCALE GENOMIC DNA]</scope>
    <source>
        <strain evidence="2">P16(2019)</strain>
    </source>
</reference>
<name>A0A553ZTB9_9BACI</name>
<dbReference type="OrthoDB" id="2935070at2"/>
<evidence type="ECO:0000313" key="1">
    <source>
        <dbReference type="EMBL" id="TSB44724.1"/>
    </source>
</evidence>
<accession>A0A553ZTB9</accession>
<evidence type="ECO:0000313" key="2">
    <source>
        <dbReference type="Proteomes" id="UP000318521"/>
    </source>
</evidence>
<organism evidence="1 2">
    <name type="scientific">Alkalicoccobacillus porphyridii</name>
    <dbReference type="NCBI Taxonomy" id="2597270"/>
    <lineage>
        <taxon>Bacteria</taxon>
        <taxon>Bacillati</taxon>
        <taxon>Bacillota</taxon>
        <taxon>Bacilli</taxon>
        <taxon>Bacillales</taxon>
        <taxon>Bacillaceae</taxon>
        <taxon>Alkalicoccobacillus</taxon>
    </lineage>
</organism>
<dbReference type="Proteomes" id="UP000318521">
    <property type="component" value="Unassembled WGS sequence"/>
</dbReference>
<keyword evidence="2" id="KW-1185">Reference proteome</keyword>